<feature type="chain" id="PRO_5041713115" evidence="1">
    <location>
        <begin position="22"/>
        <end position="206"/>
    </location>
</feature>
<keyword evidence="1" id="KW-0732">Signal</keyword>
<dbReference type="EMBL" id="AKWM02000059">
    <property type="protein sequence ID" value="EKR99077.1"/>
    <property type="molecule type" value="Genomic_DNA"/>
</dbReference>
<sequence length="206" mass="23035">MKKIIPILFVLSLVSPSFLIAQSQTEASNPSSAEAGNNPTTTEVVPSDEEQIVSTVKKLIGFIRYKKNDKAIALIHVKQFSNQLLKSSGKIGDSDRKEFEEAIGEFIAHRSFPIAYKYFDKIDINYEKPTIKGDNATLASSIIWSGSERITFSWILTKIEGAWYVTDFLNEGKYASETNRVKSVDPSIKKNGIKQTIALIRKEAKN</sequence>
<evidence type="ECO:0000313" key="3">
    <source>
        <dbReference type="Proteomes" id="UP000001343"/>
    </source>
</evidence>
<proteinExistence type="predicted"/>
<reference evidence="2 3" key="1">
    <citation type="journal article" date="2014" name="Int. J. Syst. Evol. Microbiol.">
        <title>Leptospira mayottensis sp. nov., a pathogenic species of the genus Leptospira isolated from humans.</title>
        <authorList>
            <person name="Bourhy P."/>
            <person name="Collet L."/>
            <person name="Brisse S."/>
            <person name="Picardeau M."/>
        </authorList>
    </citation>
    <scope>NUCLEOTIDE SEQUENCE [LARGE SCALE GENOMIC DNA]</scope>
    <source>
        <strain evidence="2 3">200901122</strain>
    </source>
</reference>
<feature type="signal peptide" evidence="1">
    <location>
        <begin position="1"/>
        <end position="21"/>
    </location>
</feature>
<comment type="caution">
    <text evidence="2">The sequence shown here is derived from an EMBL/GenBank/DDBJ whole genome shotgun (WGS) entry which is preliminary data.</text>
</comment>
<evidence type="ECO:0000256" key="1">
    <source>
        <dbReference type="SAM" id="SignalP"/>
    </source>
</evidence>
<dbReference type="Gene3D" id="3.10.450.710">
    <property type="entry name" value="Tgt2/MlaC"/>
    <property type="match status" value="1"/>
</dbReference>
<protein>
    <submittedName>
        <fullName evidence="2">Toluene tolerance protein Ttg2D</fullName>
    </submittedName>
</protein>
<dbReference type="AlphaFoldDB" id="A0AA87MKV4"/>
<organism evidence="2 3">
    <name type="scientific">Leptospira mayottensis 200901122</name>
    <dbReference type="NCBI Taxonomy" id="1193010"/>
    <lineage>
        <taxon>Bacteria</taxon>
        <taxon>Pseudomonadati</taxon>
        <taxon>Spirochaetota</taxon>
        <taxon>Spirochaetia</taxon>
        <taxon>Leptospirales</taxon>
        <taxon>Leptospiraceae</taxon>
        <taxon>Leptospira</taxon>
    </lineage>
</organism>
<accession>A0AA87MKV4</accession>
<dbReference type="RefSeq" id="WP_002745461.1">
    <property type="nucleotide sequence ID" value="NZ_AKWM02000059.1"/>
</dbReference>
<evidence type="ECO:0000313" key="2">
    <source>
        <dbReference type="EMBL" id="EKR99077.1"/>
    </source>
</evidence>
<name>A0AA87MKV4_9LEPT</name>
<dbReference type="Proteomes" id="UP000001343">
    <property type="component" value="Unassembled WGS sequence"/>
</dbReference>
<gene>
    <name evidence="2" type="primary">ttg2D</name>
    <name evidence="2" type="ORF">LEP1GSC125_1486</name>
</gene>
<dbReference type="InterPro" id="IPR042245">
    <property type="entry name" value="Tgt2/MlaC_sf"/>
</dbReference>